<reference evidence="2" key="5">
    <citation type="submission" date="2025-09" db="UniProtKB">
        <authorList>
            <consortium name="Ensembl"/>
        </authorList>
    </citation>
    <scope>IDENTIFICATION</scope>
</reference>
<accession>A0A4W3I7S9</accession>
<dbReference type="InterPro" id="IPR000626">
    <property type="entry name" value="Ubiquitin-like_dom"/>
</dbReference>
<name>A0A4W3I7S9_CALMI</name>
<protein>
    <recommendedName>
        <fullName evidence="1">Ubiquitin-like domain-containing protein</fullName>
    </recommendedName>
</protein>
<reference evidence="3" key="3">
    <citation type="journal article" date="2014" name="Nature">
        <title>Elephant shark genome provides unique insights into gnathostome evolution.</title>
        <authorList>
            <consortium name="International Elephant Shark Genome Sequencing Consortium"/>
            <person name="Venkatesh B."/>
            <person name="Lee A.P."/>
            <person name="Ravi V."/>
            <person name="Maurya A.K."/>
            <person name="Lian M.M."/>
            <person name="Swann J.B."/>
            <person name="Ohta Y."/>
            <person name="Flajnik M.F."/>
            <person name="Sutoh Y."/>
            <person name="Kasahara M."/>
            <person name="Hoon S."/>
            <person name="Gangu V."/>
            <person name="Roy S.W."/>
            <person name="Irimia M."/>
            <person name="Korzh V."/>
            <person name="Kondrychyn I."/>
            <person name="Lim Z.W."/>
            <person name="Tay B.H."/>
            <person name="Tohari S."/>
            <person name="Kong K.W."/>
            <person name="Ho S."/>
            <person name="Lorente-Galdos B."/>
            <person name="Quilez J."/>
            <person name="Marques-Bonet T."/>
            <person name="Raney B.J."/>
            <person name="Ingham P.W."/>
            <person name="Tay A."/>
            <person name="Hillier L.W."/>
            <person name="Minx P."/>
            <person name="Boehm T."/>
            <person name="Wilson R.K."/>
            <person name="Brenner S."/>
            <person name="Warren W.C."/>
        </authorList>
    </citation>
    <scope>NUCLEOTIDE SEQUENCE [LARGE SCALE GENOMIC DNA]</scope>
</reference>
<organism evidence="2 3">
    <name type="scientific">Callorhinchus milii</name>
    <name type="common">Ghost shark</name>
    <dbReference type="NCBI Taxonomy" id="7868"/>
    <lineage>
        <taxon>Eukaryota</taxon>
        <taxon>Metazoa</taxon>
        <taxon>Chordata</taxon>
        <taxon>Craniata</taxon>
        <taxon>Vertebrata</taxon>
        <taxon>Chondrichthyes</taxon>
        <taxon>Holocephali</taxon>
        <taxon>Chimaeriformes</taxon>
        <taxon>Callorhinchidae</taxon>
        <taxon>Callorhinchus</taxon>
    </lineage>
</organism>
<dbReference type="AlphaFoldDB" id="A0A4W3I7S9"/>
<sequence>MIIAPYHVVKTSQSASQNILQSDQVLLLAGTHLEDDAVIGQCGLSEHCTLKVVGSALGGEESEE</sequence>
<feature type="domain" description="Ubiquitin-like" evidence="1">
    <location>
        <begin position="9"/>
        <end position="59"/>
    </location>
</feature>
<evidence type="ECO:0000313" key="3">
    <source>
        <dbReference type="Proteomes" id="UP000314986"/>
    </source>
</evidence>
<dbReference type="SUPFAM" id="SSF54236">
    <property type="entry name" value="Ubiquitin-like"/>
    <property type="match status" value="1"/>
</dbReference>
<dbReference type="Proteomes" id="UP000314986">
    <property type="component" value="Unassembled WGS sequence"/>
</dbReference>
<dbReference type="InterPro" id="IPR029071">
    <property type="entry name" value="Ubiquitin-like_domsf"/>
</dbReference>
<dbReference type="InParanoid" id="A0A4W3I7S9"/>
<dbReference type="PROSITE" id="PS50053">
    <property type="entry name" value="UBIQUITIN_2"/>
    <property type="match status" value="1"/>
</dbReference>
<reference evidence="2" key="4">
    <citation type="submission" date="2025-08" db="UniProtKB">
        <authorList>
            <consortium name="Ensembl"/>
        </authorList>
    </citation>
    <scope>IDENTIFICATION</scope>
</reference>
<keyword evidence="3" id="KW-1185">Reference proteome</keyword>
<dbReference type="Gene3D" id="3.10.20.90">
    <property type="entry name" value="Phosphatidylinositol 3-kinase Catalytic Subunit, Chain A, domain 1"/>
    <property type="match status" value="1"/>
</dbReference>
<proteinExistence type="predicted"/>
<evidence type="ECO:0000313" key="2">
    <source>
        <dbReference type="Ensembl" id="ENSCMIP00000023078.1"/>
    </source>
</evidence>
<reference evidence="3" key="1">
    <citation type="journal article" date="2006" name="Science">
        <title>Ancient noncoding elements conserved in the human genome.</title>
        <authorList>
            <person name="Venkatesh B."/>
            <person name="Kirkness E.F."/>
            <person name="Loh Y.H."/>
            <person name="Halpern A.L."/>
            <person name="Lee A.P."/>
            <person name="Johnson J."/>
            <person name="Dandona N."/>
            <person name="Viswanathan L.D."/>
            <person name="Tay A."/>
            <person name="Venter J.C."/>
            <person name="Strausberg R.L."/>
            <person name="Brenner S."/>
        </authorList>
    </citation>
    <scope>NUCLEOTIDE SEQUENCE [LARGE SCALE GENOMIC DNA]</scope>
</reference>
<evidence type="ECO:0000259" key="1">
    <source>
        <dbReference type="PROSITE" id="PS50053"/>
    </source>
</evidence>
<reference evidence="3" key="2">
    <citation type="journal article" date="2007" name="PLoS Biol.">
        <title>Survey sequencing and comparative analysis of the elephant shark (Callorhinchus milii) genome.</title>
        <authorList>
            <person name="Venkatesh B."/>
            <person name="Kirkness E.F."/>
            <person name="Loh Y.H."/>
            <person name="Halpern A.L."/>
            <person name="Lee A.P."/>
            <person name="Johnson J."/>
            <person name="Dandona N."/>
            <person name="Viswanathan L.D."/>
            <person name="Tay A."/>
            <person name="Venter J.C."/>
            <person name="Strausberg R.L."/>
            <person name="Brenner S."/>
        </authorList>
    </citation>
    <scope>NUCLEOTIDE SEQUENCE [LARGE SCALE GENOMIC DNA]</scope>
</reference>
<dbReference type="Ensembl" id="ENSCMIT00000023475.1">
    <property type="protein sequence ID" value="ENSCMIP00000023078.1"/>
    <property type="gene ID" value="ENSCMIG00000010357.1"/>
</dbReference>